<dbReference type="EMBL" id="JASSZA010000013">
    <property type="protein sequence ID" value="KAK2095230.1"/>
    <property type="molecule type" value="Genomic_DNA"/>
</dbReference>
<dbReference type="InterPro" id="IPR021133">
    <property type="entry name" value="HEAT_type_2"/>
</dbReference>
<dbReference type="SUPFAM" id="SSF48371">
    <property type="entry name" value="ARM repeat"/>
    <property type="match status" value="1"/>
</dbReference>
<evidence type="ECO:0000313" key="3">
    <source>
        <dbReference type="EMBL" id="KAK2095230.1"/>
    </source>
</evidence>
<feature type="domain" description="Maestro/Maestro-like HEAT-repeats" evidence="2">
    <location>
        <begin position="53"/>
        <end position="326"/>
    </location>
</feature>
<reference evidence="3 4" key="1">
    <citation type="submission" date="2023-05" db="EMBL/GenBank/DDBJ databases">
        <title>B98-5 Cell Line De Novo Hybrid Assembly: An Optical Mapping Approach.</title>
        <authorList>
            <person name="Kananen K."/>
            <person name="Auerbach J.A."/>
            <person name="Kautto E."/>
            <person name="Blachly J.S."/>
        </authorList>
    </citation>
    <scope>NUCLEOTIDE SEQUENCE [LARGE SCALE GENOMIC DNA]</scope>
    <source>
        <strain evidence="3">B95-8</strain>
        <tissue evidence="3">Cell line</tissue>
    </source>
</reference>
<gene>
    <name evidence="3" type="primary">MROH1_3</name>
    <name evidence="3" type="ORF">P7K49_026646</name>
</gene>
<protein>
    <submittedName>
        <fullName evidence="3">Maestro heat-like repeat-containing protein member 1</fullName>
    </submittedName>
</protein>
<proteinExistence type="predicted"/>
<name>A0ABQ9UEM4_SAGOE</name>
<accession>A0ABQ9UEM4</accession>
<feature type="repeat" description="HEAT" evidence="1">
    <location>
        <begin position="300"/>
        <end position="330"/>
    </location>
</feature>
<dbReference type="InterPro" id="IPR055406">
    <property type="entry name" value="HEAT_Maestro"/>
</dbReference>
<dbReference type="Proteomes" id="UP001266305">
    <property type="component" value="Unassembled WGS sequence"/>
</dbReference>
<dbReference type="InterPro" id="IPR045206">
    <property type="entry name" value="Maestro_heat-like_prot"/>
</dbReference>
<organism evidence="3 4">
    <name type="scientific">Saguinus oedipus</name>
    <name type="common">Cotton-top tamarin</name>
    <name type="synonym">Oedipomidas oedipus</name>
    <dbReference type="NCBI Taxonomy" id="9490"/>
    <lineage>
        <taxon>Eukaryota</taxon>
        <taxon>Metazoa</taxon>
        <taxon>Chordata</taxon>
        <taxon>Craniata</taxon>
        <taxon>Vertebrata</taxon>
        <taxon>Euteleostomi</taxon>
        <taxon>Mammalia</taxon>
        <taxon>Eutheria</taxon>
        <taxon>Euarchontoglires</taxon>
        <taxon>Primates</taxon>
        <taxon>Haplorrhini</taxon>
        <taxon>Platyrrhini</taxon>
        <taxon>Cebidae</taxon>
        <taxon>Callitrichinae</taxon>
        <taxon>Saguinus</taxon>
    </lineage>
</organism>
<dbReference type="Pfam" id="PF23227">
    <property type="entry name" value="HEAT_MROH2B_C"/>
    <property type="match status" value="1"/>
</dbReference>
<evidence type="ECO:0000256" key="1">
    <source>
        <dbReference type="PROSITE-ProRule" id="PRU00103"/>
    </source>
</evidence>
<dbReference type="InterPro" id="IPR016024">
    <property type="entry name" value="ARM-type_fold"/>
</dbReference>
<dbReference type="Gene3D" id="1.25.10.10">
    <property type="entry name" value="Leucine-rich Repeat Variant"/>
    <property type="match status" value="2"/>
</dbReference>
<dbReference type="PANTHER" id="PTHR23120:SF44">
    <property type="entry name" value="MAESTRO HEAT-LIKE REPEAT-CONTAINING PROTEIN FAMILY MEMBER 1"/>
    <property type="match status" value="1"/>
</dbReference>
<dbReference type="PROSITE" id="PS50077">
    <property type="entry name" value="HEAT_REPEAT"/>
    <property type="match status" value="1"/>
</dbReference>
<dbReference type="PANTHER" id="PTHR23120">
    <property type="entry name" value="MAESTRO-RELATED HEAT DOMAIN-CONTAINING"/>
    <property type="match status" value="1"/>
</dbReference>
<evidence type="ECO:0000313" key="4">
    <source>
        <dbReference type="Proteomes" id="UP001266305"/>
    </source>
</evidence>
<comment type="caution">
    <text evidence="3">The sequence shown here is derived from an EMBL/GenBank/DDBJ whole genome shotgun (WGS) entry which is preliminary data.</text>
</comment>
<dbReference type="InterPro" id="IPR011989">
    <property type="entry name" value="ARM-like"/>
</dbReference>
<keyword evidence="4" id="KW-1185">Reference proteome</keyword>
<evidence type="ECO:0000259" key="2">
    <source>
        <dbReference type="Pfam" id="PF23227"/>
    </source>
</evidence>
<sequence length="330" mass="36321">MAEHAGPRLPLVLKALACTQSSAYEIQRVTTTAFLAELLNSNVANDLMLLDSLLESLVARQKDTCASVRRLVLRGLANLASGNPDKVRAHGPQLLTAMTGGLDDGDNPHSPVALEAMVGLARLLHLMETWDLRSGLLHVAIRIRPFFDSEKTEFRTTSIRLFGHLNKVCHGDCEDIFLDQVMGGLVPLLLHLQDPQAAVASACRFALLMCGPNLACEELSAAFQKHLQEGRALHFGEFLNTTCKHLMRHFPDLLGRLLSTCLFYFKSSWEDVRAAAPLFTGFLVLHAEPRQQPQVDLDQLISALQILLKDPAPEVRTRAAEALGRLVKLA</sequence>